<dbReference type="EMBL" id="JAGSXH010000036">
    <property type="protein sequence ID" value="MBS2963891.1"/>
    <property type="molecule type" value="Genomic_DNA"/>
</dbReference>
<dbReference type="InterPro" id="IPR036388">
    <property type="entry name" value="WH-like_DNA-bd_sf"/>
</dbReference>
<feature type="region of interest" description="Disordered" evidence="1">
    <location>
        <begin position="1"/>
        <end position="20"/>
    </location>
</feature>
<organism evidence="2 3">
    <name type="scientific">Actinocrinis puniceicyclus</name>
    <dbReference type="NCBI Taxonomy" id="977794"/>
    <lineage>
        <taxon>Bacteria</taxon>
        <taxon>Bacillati</taxon>
        <taxon>Actinomycetota</taxon>
        <taxon>Actinomycetes</taxon>
        <taxon>Catenulisporales</taxon>
        <taxon>Actinospicaceae</taxon>
        <taxon>Actinocrinis</taxon>
    </lineage>
</organism>
<proteinExistence type="predicted"/>
<sequence>MTPVLSTAAPGPPGNDSANNATRLLTALHRRGGAATRAELTADLDCGRSAAGYALADLVERGLVTVDEHPQHPSQHPANAASAATACLLYKSDAAADGESVDPGGDGQLKKKK</sequence>
<name>A0A8J8BDA5_9ACTN</name>
<dbReference type="AlphaFoldDB" id="A0A8J8BDA5"/>
<evidence type="ECO:0000313" key="2">
    <source>
        <dbReference type="EMBL" id="MBS2963891.1"/>
    </source>
</evidence>
<reference evidence="2" key="1">
    <citation type="submission" date="2021-04" db="EMBL/GenBank/DDBJ databases">
        <title>Genome based classification of Actinospica acidithermotolerans sp. nov., an actinobacterium isolated from an Indonesian hot spring.</title>
        <authorList>
            <person name="Kusuma A.B."/>
            <person name="Putra K.E."/>
            <person name="Nafisah S."/>
            <person name="Loh J."/>
            <person name="Nouioui I."/>
            <person name="Goodfellow M."/>
        </authorList>
    </citation>
    <scope>NUCLEOTIDE SEQUENCE</scope>
    <source>
        <strain evidence="2">DSM 45618</strain>
    </source>
</reference>
<protein>
    <submittedName>
        <fullName evidence="2">Helix-turn-helix transcriptional regulator</fullName>
    </submittedName>
</protein>
<gene>
    <name evidence="2" type="ORF">KGA66_12605</name>
</gene>
<dbReference type="Proteomes" id="UP000677913">
    <property type="component" value="Unassembled WGS sequence"/>
</dbReference>
<dbReference type="InterPro" id="IPR036390">
    <property type="entry name" value="WH_DNA-bd_sf"/>
</dbReference>
<evidence type="ECO:0000313" key="3">
    <source>
        <dbReference type="Proteomes" id="UP000677913"/>
    </source>
</evidence>
<comment type="caution">
    <text evidence="2">The sequence shown here is derived from an EMBL/GenBank/DDBJ whole genome shotgun (WGS) entry which is preliminary data.</text>
</comment>
<dbReference type="SUPFAM" id="SSF46785">
    <property type="entry name" value="Winged helix' DNA-binding domain"/>
    <property type="match status" value="1"/>
</dbReference>
<keyword evidence="3" id="KW-1185">Reference proteome</keyword>
<dbReference type="Gene3D" id="1.10.10.10">
    <property type="entry name" value="Winged helix-like DNA-binding domain superfamily/Winged helix DNA-binding domain"/>
    <property type="match status" value="1"/>
</dbReference>
<accession>A0A8J8BDA5</accession>
<feature type="non-terminal residue" evidence="2">
    <location>
        <position position="113"/>
    </location>
</feature>
<evidence type="ECO:0000256" key="1">
    <source>
        <dbReference type="SAM" id="MobiDB-lite"/>
    </source>
</evidence>